<reference evidence="4" key="1">
    <citation type="journal article" date="2014" name="Int. J. Syst. Evol. Microbiol.">
        <title>Complete genome sequence of Corynebacterium casei LMG S-19264T (=DSM 44701T), isolated from a smear-ripened cheese.</title>
        <authorList>
            <consortium name="US DOE Joint Genome Institute (JGI-PGF)"/>
            <person name="Walter F."/>
            <person name="Albersmeier A."/>
            <person name="Kalinowski J."/>
            <person name="Ruckert C."/>
        </authorList>
    </citation>
    <scope>NUCLEOTIDE SEQUENCE</scope>
    <source>
        <strain evidence="4">KCTC 12368</strain>
    </source>
</reference>
<evidence type="ECO:0008006" key="6">
    <source>
        <dbReference type="Google" id="ProtNLM"/>
    </source>
</evidence>
<dbReference type="GO" id="GO:0005509">
    <property type="term" value="F:calcium ion binding"/>
    <property type="evidence" value="ECO:0007669"/>
    <property type="project" value="InterPro"/>
</dbReference>
<feature type="domain" description="DUF7507" evidence="3">
    <location>
        <begin position="5099"/>
        <end position="5218"/>
    </location>
</feature>
<feature type="compositionally biased region" description="Acidic residues" evidence="1">
    <location>
        <begin position="4695"/>
        <end position="4712"/>
    </location>
</feature>
<dbReference type="InterPro" id="IPR018247">
    <property type="entry name" value="EF_Hand_1_Ca_BS"/>
</dbReference>
<dbReference type="Gene3D" id="2.60.40.10">
    <property type="entry name" value="Immunoglobulins"/>
    <property type="match status" value="1"/>
</dbReference>
<feature type="region of interest" description="Disordered" evidence="1">
    <location>
        <begin position="4410"/>
        <end position="4435"/>
    </location>
</feature>
<feature type="compositionally biased region" description="Polar residues" evidence="1">
    <location>
        <begin position="6415"/>
        <end position="6425"/>
    </location>
</feature>
<protein>
    <recommendedName>
        <fullName evidence="6">Gliding motility-associated C-terminal domain-containing protein</fullName>
    </recommendedName>
</protein>
<dbReference type="Pfam" id="PF01345">
    <property type="entry name" value="DUF11"/>
    <property type="match status" value="1"/>
</dbReference>
<feature type="domain" description="DUF7507" evidence="3">
    <location>
        <begin position="6166"/>
        <end position="6283"/>
    </location>
</feature>
<feature type="domain" description="DUF7507" evidence="3">
    <location>
        <begin position="3507"/>
        <end position="3607"/>
    </location>
</feature>
<feature type="domain" description="DUF7507" evidence="3">
    <location>
        <begin position="4598"/>
        <end position="4694"/>
    </location>
</feature>
<feature type="domain" description="DUF7507" evidence="3">
    <location>
        <begin position="3637"/>
        <end position="3755"/>
    </location>
</feature>
<feature type="compositionally biased region" description="Acidic residues" evidence="1">
    <location>
        <begin position="7220"/>
        <end position="7239"/>
    </location>
</feature>
<feature type="region of interest" description="Disordered" evidence="1">
    <location>
        <begin position="4948"/>
        <end position="4968"/>
    </location>
</feature>
<dbReference type="Pfam" id="PF13585">
    <property type="entry name" value="CHU_C"/>
    <property type="match status" value="1"/>
</dbReference>
<feature type="compositionally biased region" description="Acidic residues" evidence="1">
    <location>
        <begin position="4418"/>
        <end position="4430"/>
    </location>
</feature>
<feature type="domain" description="DUF7507" evidence="3">
    <location>
        <begin position="7118"/>
        <end position="7219"/>
    </location>
</feature>
<name>A0A918QE40_9BACT</name>
<dbReference type="InterPro" id="IPR028974">
    <property type="entry name" value="TSP_type-3_rpt"/>
</dbReference>
<evidence type="ECO:0000259" key="3">
    <source>
        <dbReference type="Pfam" id="PF24346"/>
    </source>
</evidence>
<sequence length="7868" mass="828181">MVVNGSFESTVMADAACRFEGCPSLPGWSVTCEGAGVTLLKECDPASPSPSNGTQALQLHSTGASPFRISQTIAVTAGKVYNFSFDHSAVFESAECIGYTISGAATDSGILPGTSNWSSYSQSYYIETSGPVTIEFFGVAKGQCADSASEDDFGSPQLDNVQFAVVDCTLADSNYNIYCDNDGDGVINRDDVDDDNDGILDVDEANVYRSLMESATIPTVICGGQDLFTVNGNNVPTFTTFTVNDDNDLQGGGQSWVFDIPINNFSLAFKSVATETRYGDFEIEYADGTVLTNANFTIKVKADYTAEEIAYFGTGATDGIKKITARNSLAITRAQSNANQGSGIIYFDQTKAIKRISFRNLSSGFVGGASTLFQMFGKVYCDKDSDLIPDHLDADADGDNCSDSYEAGATDSKSSNFIFNGSDSNGDGLVDEVDANNDGVPDYQSTYSQYALNEYLDLCIDSDNDGIGDLVDVDDDNDGILDCAESLPATGGRNKVTNINDNTKTANLSHEAGNNLFALAVSVDPDSDDQTYPLLGTSDEVNQVTNMGGAPGGWIQYSLTQLYTGGAEFEFTNRSDNPYGTTDHSGFILEYDESLFTATLASATNTTISLNIGDNIESGISYTKGSAIYVINIKSKSIIPAMYQYSIRHTYVNGGALNLESPGFRSLATTCVDVDTDGDGVVDRLDRNSDGDSCSDSFEAGAISSEISNHQFVGPDSNKDGLVDAVDADNDGIPDYISTYELYARSTDYNLCLDFDRDNVPNLEDIDDDNDGVLDATESPECFYALSEMVFTHASSSLTNYNTNAAYSFEELYDGVTTDLATYGVINTDITGQIVYELEMAFPVELTSIDILFQYNVFRTSAVFKWQGFDGASWVDVTGELSEAEATNKTYTYTLNQTGALYTKYRLLGISGTSYYNRVYEIIPQVSGYVPSKYTKAACAGDVATAYNHLNLDSDGDECSDSYEANAISSEIPQHQFSGADSNGDGLVDAVDANNDGLPDYESTYTNYATKAEANLCADFDGDGIGDVKDIDDDNDGVLDVNEMDCVDASYANLTDGLATGNHDQDYWLQEYGIRINHVETTNYTSNTDYFRIISHSTWTAYGDTDGKMIFNGTGTSIKFINRRDGVTKEVTDYFSIFSDPAPSGNVRIIARDQYGNTILDRMDPDGSEHIVTLEDTGGKYIHELVFANGSSAVDIASIRGQCEDIDTDGDTIPNRLDPDSDGNDCSDSFESGAISSEIKDNQFTGPDSNGDGLVDAVDADNDGVPDYPNTYFIFAMKKNYDLCIDSDGDGVPDYTDIDDDNDGVLDEDESPSCFYSAESITAGDRIGELIVSTRLSLFNTTYNVNQSIDGQETTASNMRYEANQNITDKVIYMVQFPLPMAISGLKFQYANTYGFFNNARIVLQGSNDGNNWIDLNTETTYISNPNPDQDEFVITQNQGKYTYYRLRGISGLTSNQGYGELIVLTDESYKGSEYPRENCTEDADGDTILNHLDLNSDGDTCSDSYEGGAISSETANHQFSGADSNGDGLVDAVDANSDGVPDYKSTYKLYALSSSINLCSDEDNDGVPDIIDIDDDNDGILDATESPECFYTPIEVRFNAASSSLTNYNTNAAYSFDELYDGVENNIASYGVLNTDITGQAVYELELIFPVELSSIDIIFQYSVFRSTAVFKWQGYYGSEWVDVTGELSEPETTNKTYTYTFNQTGAIYTKYRILGVSGATYYNRVYEIVPNVVNFNASRYPKDECLVASDNDGIPNHHDLNSDDDSCSDSYEAGAISSEVSNHQFTGTDSNNDGLVDAVDADNDGFPDYTLLPYAYDATIDACIDTDNDGVGDLIDIDDDNDGILDTDEGLICPGNSIDCGYITANYKAVNWTSYNTSSKTAQGSVTLASGEVVTVTYEGDVRSLPSSTRPLELSGEYCPTAAASGSTNMIQTYSGVGVVHRFTFSKPVVSPVFQVWSLGAGSNLDPSSASAVTYTFTASVSITKSNGYLANVNDYTIVGATGDGSLLFSGTQRVIEFTSNKSENWSGLTLAIGSVADADGKCADRDTDGDGIPDHLDPNSDGDTCSDSYEAGAITTEIANHQFTGPDSNRDGLVDAVDANNDGIPDYSSTYNDFALNTDLELCNDFDGDGVPDMQDVDDDNDGILDRSEGFVCEELTCETLPDYEAVTWLSFDQNTNTAFGAVVINGSTIDVTYTGDVRGLTDAGVLTNKSQYCMTSSETNASTMFTSYSGVDVLHTFTFSQPIMNPVFQIYSMGSGNTVDPSNNGSLEFDFQDGASLSVLTSNNYLSVINDTKLIGGEGHGAVLINASGTQISYISNKYENSSRITLLLPKSITSFFTACEGRDTDEDGVMDHFDLDSDGDGCSDSFEAGAISTETADHTFGTTITDTNGDGLHEGDGIDANSDGLPDYTYSFDAYDAERVKCLDSDEDGIADLIDLDDDNDGILDIVESPGCFFTELEAKVITGIESDLRPNANSQLPQVAIDGVDTGGRYAALSPNQNAVGRSIYEIRPTTAIAISSLDFSMDAWGFTSGNANTVKLQGYNGSQWIDLSTASNRTTTNAIESFANTLQPGIPFEKYRITGEAGIVYYAAVREIYIIIEDYQPALFPKPTCNNDVDGDGLPNHLDLDTDGDGCPDATEGAGSFFPADLIASSMDGGNAAGNSYAEPINTNLGLQVNLDPNSPSTGVPIIATTGQGLGSSQTQSADGDGDGLGDQCDCADDAALDTDGDGVPDYLDVDDDNDGISDVLENQLCEAITFATPSIGAGGRGTFTSGSISADYEITGNNLQGYTDLRYSADLNGLTVTNFTNTNQYPDAFGHTLTLSNVTPGYIPVITIRQHGDPTSAANNEGSEWAFSWANGGYASINDPAISDFCDFRYAADCPSNSVSTGAVPAGFDGAEGAIEGYGAHLYSGQPFTLFAVYNNRSQWSIELPYGKASVSVDYTALSGTNRNVRLPVEGNGTQSSGETGSEFVAYEVHFLLDANEDGLPDCYDIDNDGIPNSQDLDSDNDGISDAIEADGNLANGCAFEFGDTIDPLTGCETGESFGGLIIPQNTDLASGTRPDNYPDFLDLDSDGDTCPDGLEAGYDMTQVNTADYTTIGAGDISPDGTISAIGCEAPALTDWIDESINDACCEIDEVTLTAAASSPSTCLPANDGQITLSSGGLFPNTSYSISYTFEGSVTPDRIISTEADGTLIISGLASGEYIDITITSTAYPEICSKVLPNSVEVPEYISGMEVTLTDLNDVSCFDGNNGSITLLAEGGSGNYTFAWTTVDGGGLQTGSPSQSQLYDGTYSVLVTEVETQCQQLIENITIGQPAAPVTATYTVGELLCGGASTGSIDLSPTGGTAPYNYLWTTQDGTIPAGQETVEDPSGLNAGTYYLTLSDANGCLSINPLSITLSEPEVITAEELLAQHQNTTCSAPNSGAFTLQTSGGAGSGYRFSIDNFASENSTGQFTGLAAGTYSVEIIDPNGCSMASPLVVQVDFYCLEAIKTMSLVDLDNSNSATKGDVVNYSISLQNTGSQNISGISLNDTFTNSQGTSLSLDAGPSFVSSSAGSAVGTLQAGEIATYSASYTLLQKDIDTGGLINSLLASGIGQDGKTPISDLSDDGDDSDGNTSDDATELLVPETSSMELLKTAVVSDPDNNGEISKNDVITYTFTLTNTGNVSIAGITLTDALTDAEGNPLSLSSPISFVNSSVEDGDGSSLIPGEVVTYRGTFTLSQAAIDAGGVANTATVTGDTNSGNPVQDVSDDGDNSNGDDNPTITGVLRAGAVTLIKTHSQVADLDASTNISEGDRITYTFRVENTGNITLSGLTLSDPFFPVGTDLSLLEDELVPGQVTNISVDYYITQDDIDSGEIQNSATISGTASDGNLVTDVSDDGDPGDGNGDGDPGNDPTVMNLQTDAQLTFIKIATFNDENGDGLAQDGETITYAFTVTNTGQVSINDLAVEDPALELSGIALSPANLLPGEVGTIADQVYTIRQADIDLGNNTNTATVNGSRADDSTPVTDVSDDGNPTNGKDNPSQTDYAQSPSISLLKEAVMDSGADNTDNAGDQITYTFTVTNTGNVTVDNLLLDDPRIGLTDQGFFEDLAGTIPLLSLVPEQSAYFVIDYSLSQEDINTGKITNSAIAFGVGPKGGEINATSKNGSGTGPTVVNFTPEPSLNLVKTANFIDVNTNNRDDAGDQIEFTFIVTNSGNVTIDLISIDDEEINELNLGISPSTLQPGQQGQAIVTYDISQADIDAGNVTNTAVVTGKSPNGANITDVSDDGTTAGNGNEPTVSLFTQVPGLEATKTQAIADNNNLANNGGFGDGIIGGLGDEIVYAIQLVNTGNVTLTGVSLTDAFTDALGNALEFDAGPTFNALNSDNEPGILLPGEQATYFAKYYITQSVVDAGGLSNRATAAANTPEGTIEDVSDDGDDTDGNTTDDATEMEIAEAASLVSIKTLRLLDMDKNGSPSAGDSLKYTITASNTGNVSLRNIQLADVLTNGNGEPLSLTKGPEFLTADRGSQEGTLLVYEKATYTAVYLISQDDVDAGGVSNTVTVSAETIQGTSLSDISDDGDTSAGDTGNDPTVLNIPKEASMALTKTVTVIVDLDASGDHSAGDQITFLFSLENTGNVSLDNLSLTDDFLPAGTDLSLAPTVILPGQIAEASVVYTLTQEDIDNGQIVNSANAEASDPDGLMVTDISDDGDASDSPLDPDSDGTNDPTFFDLATEGFIKLDKIATFNEENKNGIPEVNETITYAFSVRNTGNISVENVTFDDPDLGLVAVPISPANLGPGQTGTGALVIYTLTQADIDLGYAENTAIATANPADGSTSISDISDDGNVGNGSNNPTITNLDHAPSLSLMKTATLVDANADGRASFGDHIVYDFLITNTGNVTLNTIRVTDEKIGINSPGTALSPASILPQETAQLQVSYPLSQADIDAGEFANTAFAEGTDPKGETVDAVSNNPNGTGPTVVELPKEASLDLIKVAEIKDTNGSGMDDVGDNIVYTFTVTNTGNVTLSILKLADETLGITNLGFSPSTLLPNQSATVKSSYLISQEDLDRGQVSNSAIVSGTDPDGDLVTDPSDDGEGNGPTITPFTAIPGIEMIKVQSVEDSNNDGFSGGLDDLITYTFSIHNTGNQTLTGLVLTDTFTDALGNPLNLDAGPNFVEADLGSAEGTLQAGETASYSAVYSLSQSDVDLGRLSNQASVTAVSPDGSAVTDSSDDGDENNGNDNPTIWLIDEMPAMEAVKTASLADTDDSGTDTAGDLVTFIITVTNTGNVTINAISVVDQLSDMQGNPLTLSSGPDFVKASKNSPEQTLLPGETATYRATYIMEQSALNLGGLSNTATITGMTPRGTSLTSETDDGNKLNGNVNPTLLETAFAPALNLIKTEEVIDNNANDVNDAGDLISYTFRLENTGNVTVDNLSITDAKLAPITLLVASLDPGEFTLAQYEYTISQDDINNGRVINRARADGIDPEGTEVFDISDDGNAADTDFDGNPDNDPTITYLPSEAKLKFDKIATLNDDGDGIPEAGETITYQFTVTNTGFVTINNLTIDDPALGLVAVPVTLSSLDPGDIGSIADQDYILTQADIDAGSVSNTATVSGVDAVNGEPVSDISDNGDPSDGPDNPTLTRLTKNPALAMTKVGVYADDNGDGRYSAGDIIRYTITITNTGNVTVDELTLQDDYLPAAADLTLSRSTIGPGEEAIAQVDYTLTQLDMDAGQVINIAQAKGLDPKDIEVSQEAESIVNITQEPLLELIKTSEVIDRNANGRHDVGDLITYTFTVTNSGNVSVRKLVIDDAGLPVSNLALMPQTLLPGMVAIASYDYPISQLDLNDGRATNSATVSGLDPKDQTIMDTSDNGAGDGDDATITILTSAPALEAEKTQSIADTNGDGILGSVGDVITYTIRVENTGNVTIRNLDLDDSLVGVDGRPLALSTNPAFNAAASDNPEGMIDPGKVAVYTATYIVSQEGIDASGVSNSVEVSGMTPDDTLIIDISDNGDDTDGNTTDDRTDYWITEMPALEAVKVLRLEDLDASGSITEGDEIFYTISVTNTGNVTINSLTIVDSFTNAQGDPLTFIVPLAFVSSTMNSPEGTILPMETAIYEVNYTLSQNDIDLGGLINSAEVNVSSPQGTPISDVSDDGDDTDGNLINDPTVLTVIEAPSMEAEKTLAIEDVDGDGTSSAGDIITYTITVTNTGSVTLTNISMTDQFADARGNALSLSSGPTYQPQQDGSVEGILEVGASASYIGLYTLTQADIDAGGVSNGVLVEGQTKQGTTINELSDDGDDTDGNTINDRTELWIPEQVSFEAVKASPGINQMDGNTSVDAGDQVVYPVRITNTGNVTLRNISLTDSLRDNNGLLIQPMPVPIFLSSDSGSSEGSLLPGETASYTVSYTLTQSDMDAGGISNTLTAQALSPNNTPVEDVSDNGDDSDGNTEDDVTVLDISEMPSIALVKTGTFSDTNADGCSDVGETIGFIFTLTNTGNVTLSDMSISDPFITERPIVYIQGDTDGDGLLDISEAWTYGVNYAITQQDIDLGIVSNQASVTANSPQGSPVTDLSGLSPEDDVATLISLCQQGGIALVKTAASNDENADGCDQAEESLSFFFTLTNTGNVSLSTVEITDPLLAPNSVSLISGDEDLDGELDVTETWNFIGMHILTQEDIDGGDFVNQATGTALDVNNVMVSDLSGTAPDNDEATVYELCNEGNMALTKKASLNDLNENGLADAGEVIDYTFTVSNTGNISLSDISINDPMVTVLGGPIASLAPGAEDTSTFTATYTVSELDILNGGVSNSALVTGTEPSGNEVSDRSDDPDNLEDNDEDGDGDGEDFTNTETSPVDGNIDLSKKANLLDTNGNGLADLNEVIEYTFTVRNTGNVTLTSITVVDLKVDVSGGPILSLAPGEIDNTTFAATYIVQETDILEGNASNSATATATDPLGNVIVDISDDPDNPTNVDGDGDGDGEDITESRTAEIIGNMALSKAATLNDTNGDGLANVGETIDYAFSVTNTGNVSLMGVAIEDPKVIVNGEQLESLAPGETNSSTFTATYTVTEEDILAGSVSNSALASGLDPVGQIITDVSDDPNNPANIDEDGDGDGEDITMVATPEVISNMAVSKSAVLDDINQNGLADAGEIIDYKFTVLNNGNVTLSEITIDDPKVIMRGGPISSLLPGIMDEITFSASYTVTEADILNGEVSNSATASALDPTGQVITDVSDDPSNPDDIDTDGDGDGEDITLFPTSTALGNMDLTKSSHLKDLNNNGLADAGEIIEYSFSVLNNGNITLHSITVEDEKVSMMGGEIESLQPGESDNTTFTASYTVTEQDILNGGILNSALAKGIDPRDSLVTDISDDPASSESVDLDGDGDEEDITLTHTSPIAGNMDLSKSGTLVDANGNGTADLGETINYTFTIRNNGNVTLSNISLSDEKVLVSGGPIALLAPGESDLTTFMASYTVTEADILAEVVLNSAMAIATDPQGAAVEDRSDDPNISENIDPDGDGDGEDVTETLLPAPAVLGSISTTMTGSWIDNDGDGFAEVGETIQYTFTITNTGNVTINNITIDSPDIVMLGGPIPSLAPGATDQNTFTGYYILTQADIQNGIVVHSALAIGENPRGTQVTDISDDPQNPLDQDINGDGDPDDPTEVVLIVRNVNLIISKSSEGAEIYEGAVFNYQVSLLNDSDTEATEVQITDVLPDNLQYISSEVTAGGLSLEPQVDGQKLLWTIPVMGAKSGFTITLTVKAIGAGQVVNTATVISSAEDADRTDNESTDVNTILEFRIPNVITPNGDGDNDQFEILGLSKFDHSEIVIFNRYGDHVYQSDNYQNDWEAYGLDAGTYYYILETIDRDGLSHEFKGWIQVIKE</sequence>
<dbReference type="PANTHER" id="PTHR34819">
    <property type="entry name" value="LARGE CYSTEINE-RICH PERIPLASMIC PROTEIN OMCB"/>
    <property type="match status" value="1"/>
</dbReference>
<feature type="compositionally biased region" description="Acidic residues" evidence="1">
    <location>
        <begin position="6428"/>
        <end position="6440"/>
    </location>
</feature>
<feature type="compositionally biased region" description="Acidic residues" evidence="1">
    <location>
        <begin position="7500"/>
        <end position="7511"/>
    </location>
</feature>
<feature type="domain" description="DUF7507" evidence="3">
    <location>
        <begin position="6983"/>
        <end position="7084"/>
    </location>
</feature>
<comment type="caution">
    <text evidence="4">The sequence shown here is derived from an EMBL/GenBank/DDBJ whole genome shotgun (WGS) entry which is preliminary data.</text>
</comment>
<feature type="region of interest" description="Disordered" evidence="1">
    <location>
        <begin position="1207"/>
        <end position="1228"/>
    </location>
</feature>
<feature type="region of interest" description="Disordered" evidence="1">
    <location>
        <begin position="7352"/>
        <end position="7374"/>
    </location>
</feature>
<dbReference type="InterPro" id="IPR047589">
    <property type="entry name" value="DUF11_rpt"/>
</dbReference>
<feature type="region of interest" description="Disordered" evidence="1">
    <location>
        <begin position="4561"/>
        <end position="4580"/>
    </location>
</feature>
<dbReference type="InterPro" id="IPR001434">
    <property type="entry name" value="OmcB-like_DUF11"/>
</dbReference>
<feature type="region of interest" description="Disordered" evidence="1">
    <location>
        <begin position="6798"/>
        <end position="6847"/>
    </location>
</feature>
<feature type="domain" description="DUF7507" evidence="3">
    <location>
        <begin position="4979"/>
        <end position="5080"/>
    </location>
</feature>
<feature type="domain" description="DUF7507" evidence="3">
    <location>
        <begin position="3779"/>
        <end position="3883"/>
    </location>
</feature>
<feature type="domain" description="DUF7507" evidence="3">
    <location>
        <begin position="4852"/>
        <end position="4957"/>
    </location>
</feature>
<feature type="domain" description="DUF7507" evidence="3">
    <location>
        <begin position="6325"/>
        <end position="6428"/>
    </location>
</feature>
<dbReference type="SUPFAM" id="SSF103647">
    <property type="entry name" value="TSP type-3 repeat"/>
    <property type="match status" value="3"/>
</dbReference>
<feature type="domain" description="DUF7507" evidence="3">
    <location>
        <begin position="4325"/>
        <end position="4418"/>
    </location>
</feature>
<dbReference type="InterPro" id="IPR055354">
    <property type="entry name" value="DUF7507"/>
</dbReference>
<feature type="region of interest" description="Disordered" evidence="1">
    <location>
        <begin position="6415"/>
        <end position="6440"/>
    </location>
</feature>
<dbReference type="InterPro" id="IPR026341">
    <property type="entry name" value="T9SS_type_B"/>
</dbReference>
<feature type="region of interest" description="Disordered" evidence="1">
    <location>
        <begin position="3872"/>
        <end position="3903"/>
    </location>
</feature>
<feature type="compositionally biased region" description="Low complexity" evidence="1">
    <location>
        <begin position="5615"/>
        <end position="5630"/>
    </location>
</feature>
<feature type="region of interest" description="Disordered" evidence="1">
    <location>
        <begin position="3742"/>
        <end position="3767"/>
    </location>
</feature>
<feature type="region of interest" description="Disordered" evidence="1">
    <location>
        <begin position="7482"/>
        <end position="7511"/>
    </location>
</feature>
<feature type="domain" description="DUF7507" evidence="3">
    <location>
        <begin position="6712"/>
        <end position="6814"/>
    </location>
</feature>
<feature type="domain" description="DUF7507" evidence="3">
    <location>
        <begin position="4727"/>
        <end position="4826"/>
    </location>
</feature>
<dbReference type="Pfam" id="PF24346">
    <property type="entry name" value="DUF7507"/>
    <property type="match status" value="31"/>
</dbReference>
<feature type="compositionally biased region" description="Acidic residues" evidence="1">
    <location>
        <begin position="7365"/>
        <end position="7374"/>
    </location>
</feature>
<feature type="domain" description="DUF7507" evidence="3">
    <location>
        <begin position="6023"/>
        <end position="6141"/>
    </location>
</feature>
<dbReference type="InterPro" id="IPR051172">
    <property type="entry name" value="Chlamydia_OmcB"/>
</dbReference>
<feature type="domain" description="DUF7507" evidence="3">
    <location>
        <begin position="4462"/>
        <end position="4564"/>
    </location>
</feature>
<dbReference type="Gene3D" id="2.60.120.260">
    <property type="entry name" value="Galactose-binding domain-like"/>
    <property type="match status" value="2"/>
</dbReference>
<dbReference type="Gene3D" id="4.10.1080.10">
    <property type="entry name" value="TSP type-3 repeat"/>
    <property type="match status" value="2"/>
</dbReference>
<feature type="domain" description="DUF7507" evidence="3">
    <location>
        <begin position="7399"/>
        <end position="7489"/>
    </location>
</feature>
<feature type="domain" description="DUF7507" evidence="3">
    <location>
        <begin position="6453"/>
        <end position="6562"/>
    </location>
</feature>
<feature type="region of interest" description="Disordered" evidence="1">
    <location>
        <begin position="5604"/>
        <end position="5630"/>
    </location>
</feature>
<feature type="compositionally biased region" description="Polar residues" evidence="1">
    <location>
        <begin position="3742"/>
        <end position="3754"/>
    </location>
</feature>
<dbReference type="PANTHER" id="PTHR34819:SF3">
    <property type="entry name" value="CELL SURFACE PROTEIN"/>
    <property type="match status" value="1"/>
</dbReference>
<feature type="domain" description="DUF7507" evidence="3">
    <location>
        <begin position="5755"/>
        <end position="5858"/>
    </location>
</feature>
<evidence type="ECO:0000256" key="1">
    <source>
        <dbReference type="SAM" id="MobiDB-lite"/>
    </source>
</evidence>
<feature type="domain" description="DUF7507" evidence="3">
    <location>
        <begin position="5241"/>
        <end position="5359"/>
    </location>
</feature>
<evidence type="ECO:0000313" key="4">
    <source>
        <dbReference type="EMBL" id="GGZ41382.1"/>
    </source>
</evidence>
<feature type="domain" description="DUF7507" evidence="3">
    <location>
        <begin position="7253"/>
        <end position="7354"/>
    </location>
</feature>
<feature type="region of interest" description="Disordered" evidence="1">
    <location>
        <begin position="5205"/>
        <end position="5234"/>
    </location>
</feature>
<dbReference type="SMART" id="SM00710">
    <property type="entry name" value="PbH1"/>
    <property type="match status" value="10"/>
</dbReference>
<feature type="region of interest" description="Disordered" evidence="1">
    <location>
        <begin position="3604"/>
        <end position="3627"/>
    </location>
</feature>
<dbReference type="InterPro" id="IPR008979">
    <property type="entry name" value="Galactose-bd-like_sf"/>
</dbReference>
<dbReference type="PROSITE" id="PS00018">
    <property type="entry name" value="EF_HAND_1"/>
    <property type="match status" value="2"/>
</dbReference>
<feature type="region of interest" description="Disordered" evidence="1">
    <location>
        <begin position="2698"/>
        <end position="2718"/>
    </location>
</feature>
<dbReference type="Pfam" id="PF13573">
    <property type="entry name" value="SprB"/>
    <property type="match status" value="2"/>
</dbReference>
<evidence type="ECO:0000313" key="5">
    <source>
        <dbReference type="Proteomes" id="UP000619457"/>
    </source>
</evidence>
<feature type="compositionally biased region" description="Low complexity" evidence="1">
    <location>
        <begin position="4823"/>
        <end position="4843"/>
    </location>
</feature>
<feature type="compositionally biased region" description="Polar residues" evidence="1">
    <location>
        <begin position="3996"/>
        <end position="4006"/>
    </location>
</feature>
<feature type="compositionally biased region" description="Polar residues" evidence="1">
    <location>
        <begin position="2698"/>
        <end position="2708"/>
    </location>
</feature>
<dbReference type="NCBIfam" id="TIGR04131">
    <property type="entry name" value="Bac_Flav_CTERM"/>
    <property type="match status" value="1"/>
</dbReference>
<dbReference type="EMBL" id="BMWX01000011">
    <property type="protein sequence ID" value="GGZ41382.1"/>
    <property type="molecule type" value="Genomic_DNA"/>
</dbReference>
<feature type="region of interest" description="Disordered" evidence="1">
    <location>
        <begin position="5065"/>
        <end position="5094"/>
    </location>
</feature>
<feature type="region of interest" description="Disordered" evidence="1">
    <location>
        <begin position="3996"/>
        <end position="4037"/>
    </location>
</feature>
<feature type="domain" description="DUF7507" evidence="3">
    <location>
        <begin position="5878"/>
        <end position="5994"/>
    </location>
</feature>
<dbReference type="InterPro" id="IPR025667">
    <property type="entry name" value="SprB_repeat"/>
</dbReference>
<feature type="compositionally biased region" description="Polar residues" evidence="1">
    <location>
        <begin position="4022"/>
        <end position="4037"/>
    </location>
</feature>
<evidence type="ECO:0000259" key="2">
    <source>
        <dbReference type="Pfam" id="PF01345"/>
    </source>
</evidence>
<reference evidence="4" key="2">
    <citation type="submission" date="2020-09" db="EMBL/GenBank/DDBJ databases">
        <authorList>
            <person name="Sun Q."/>
            <person name="Kim S."/>
        </authorList>
    </citation>
    <scope>NUCLEOTIDE SEQUENCE</scope>
    <source>
        <strain evidence="4">KCTC 12368</strain>
    </source>
</reference>
<feature type="region of interest" description="Disordered" evidence="1">
    <location>
        <begin position="7207"/>
        <end position="7239"/>
    </location>
</feature>
<organism evidence="4 5">
    <name type="scientific">Echinicola pacifica</name>
    <dbReference type="NCBI Taxonomy" id="346377"/>
    <lineage>
        <taxon>Bacteria</taxon>
        <taxon>Pseudomonadati</taxon>
        <taxon>Bacteroidota</taxon>
        <taxon>Cytophagia</taxon>
        <taxon>Cytophagales</taxon>
        <taxon>Cyclobacteriaceae</taxon>
        <taxon>Echinicola</taxon>
    </lineage>
</organism>
<gene>
    <name evidence="4" type="ORF">GCM10007049_38310</name>
</gene>
<dbReference type="InterPro" id="IPR013783">
    <property type="entry name" value="Ig-like_fold"/>
</dbReference>
<feature type="domain" description="DUF7507" evidence="3">
    <location>
        <begin position="4168"/>
        <end position="4272"/>
    </location>
</feature>
<keyword evidence="5" id="KW-1185">Reference proteome</keyword>
<feature type="domain" description="DUF7507" evidence="3">
    <location>
        <begin position="7537"/>
        <end position="7626"/>
    </location>
</feature>
<dbReference type="NCBIfam" id="TIGR01451">
    <property type="entry name" value="B_ant_repeat"/>
    <property type="match status" value="16"/>
</dbReference>
<feature type="compositionally biased region" description="Polar residues" evidence="1">
    <location>
        <begin position="4958"/>
        <end position="4967"/>
    </location>
</feature>
<feature type="compositionally biased region" description="Acidic residues" evidence="1">
    <location>
        <begin position="6819"/>
        <end position="6837"/>
    </location>
</feature>
<feature type="region of interest" description="Disordered" evidence="1">
    <location>
        <begin position="4821"/>
        <end position="4847"/>
    </location>
</feature>
<feature type="domain" description="DUF7507" evidence="3">
    <location>
        <begin position="3926"/>
        <end position="4017"/>
    </location>
</feature>
<dbReference type="SUPFAM" id="SSF49785">
    <property type="entry name" value="Galactose-binding domain-like"/>
    <property type="match status" value="1"/>
</dbReference>
<proteinExistence type="predicted"/>
<feature type="domain" description="DUF7507" evidence="3">
    <location>
        <begin position="5381"/>
        <end position="5482"/>
    </location>
</feature>
<feature type="domain" description="DUF7507" evidence="3">
    <location>
        <begin position="6583"/>
        <end position="6690"/>
    </location>
</feature>
<feature type="domain" description="DUF7507" evidence="3">
    <location>
        <begin position="5638"/>
        <end position="5743"/>
    </location>
</feature>
<feature type="domain" description="DUF7507" evidence="3">
    <location>
        <begin position="4039"/>
        <end position="4149"/>
    </location>
</feature>
<dbReference type="InterPro" id="IPR006626">
    <property type="entry name" value="PbH1"/>
</dbReference>
<accession>A0A918QE40</accession>
<feature type="domain" description="DUF11" evidence="2">
    <location>
        <begin position="7660"/>
        <end position="7775"/>
    </location>
</feature>
<feature type="region of interest" description="Disordered" evidence="1">
    <location>
        <begin position="7084"/>
        <end position="7103"/>
    </location>
</feature>
<feature type="region of interest" description="Disordered" evidence="1">
    <location>
        <begin position="4680"/>
        <end position="4715"/>
    </location>
</feature>
<dbReference type="Proteomes" id="UP000619457">
    <property type="component" value="Unassembled WGS sequence"/>
</dbReference>
<feature type="compositionally biased region" description="Acidic residues" evidence="1">
    <location>
        <begin position="5073"/>
        <end position="5086"/>
    </location>
</feature>
<feature type="domain" description="DUF7507" evidence="3">
    <location>
        <begin position="6848"/>
        <end position="6948"/>
    </location>
</feature>
<feature type="domain" description="DUF7507" evidence="3">
    <location>
        <begin position="5514"/>
        <end position="5616"/>
    </location>
</feature>
<feature type="compositionally biased region" description="Polar residues" evidence="1">
    <location>
        <begin position="6798"/>
        <end position="6811"/>
    </location>
</feature>